<comment type="caution">
    <text evidence="1">The sequence shown here is derived from an EMBL/GenBank/DDBJ whole genome shotgun (WGS) entry which is preliminary data.</text>
</comment>
<proteinExistence type="predicted"/>
<gene>
    <name evidence="1" type="ORF">C1645_731473</name>
</gene>
<dbReference type="Proteomes" id="UP000265703">
    <property type="component" value="Unassembled WGS sequence"/>
</dbReference>
<dbReference type="EMBL" id="QKYT01000012">
    <property type="protein sequence ID" value="RIA98745.1"/>
    <property type="molecule type" value="Genomic_DNA"/>
</dbReference>
<dbReference type="AlphaFoldDB" id="A0A397TQA3"/>
<name>A0A397TQA3_9GLOM</name>
<keyword evidence="2" id="KW-1185">Reference proteome</keyword>
<evidence type="ECO:0000313" key="1">
    <source>
        <dbReference type="EMBL" id="RIA98745.1"/>
    </source>
</evidence>
<evidence type="ECO:0000313" key="2">
    <source>
        <dbReference type="Proteomes" id="UP000265703"/>
    </source>
</evidence>
<organism evidence="1 2">
    <name type="scientific">Glomus cerebriforme</name>
    <dbReference type="NCBI Taxonomy" id="658196"/>
    <lineage>
        <taxon>Eukaryota</taxon>
        <taxon>Fungi</taxon>
        <taxon>Fungi incertae sedis</taxon>
        <taxon>Mucoromycota</taxon>
        <taxon>Glomeromycotina</taxon>
        <taxon>Glomeromycetes</taxon>
        <taxon>Glomerales</taxon>
        <taxon>Glomeraceae</taxon>
        <taxon>Glomus</taxon>
    </lineage>
</organism>
<protein>
    <submittedName>
        <fullName evidence="1">Uncharacterized protein</fullName>
    </submittedName>
</protein>
<sequence>MNYNKEKKLKYVKSRNKWFDAKRFKEKWDDVKYFNDRKAILLNLEDKPEKELLKKLGRENKLQVVIIDRVDGREIKKSNEGHKASYKTLNEEKYRDMIKMFKEHQNVYENEEKYRKVGVKNDNKS</sequence>
<reference evidence="1 2" key="1">
    <citation type="submission" date="2018-06" db="EMBL/GenBank/DDBJ databases">
        <title>Comparative genomics reveals the genomic features of Rhizophagus irregularis, R. cerebriforme, R. diaphanum and Gigaspora rosea, and their symbiotic lifestyle signature.</title>
        <authorList>
            <person name="Morin E."/>
            <person name="San Clemente H."/>
            <person name="Chen E.C.H."/>
            <person name="De La Providencia I."/>
            <person name="Hainaut M."/>
            <person name="Kuo A."/>
            <person name="Kohler A."/>
            <person name="Murat C."/>
            <person name="Tang N."/>
            <person name="Roy S."/>
            <person name="Loubradou J."/>
            <person name="Henrissat B."/>
            <person name="Grigoriev I.V."/>
            <person name="Corradi N."/>
            <person name="Roux C."/>
            <person name="Martin F.M."/>
        </authorList>
    </citation>
    <scope>NUCLEOTIDE SEQUENCE [LARGE SCALE GENOMIC DNA]</scope>
    <source>
        <strain evidence="1 2">DAOM 227022</strain>
    </source>
</reference>
<accession>A0A397TQA3</accession>